<evidence type="ECO:0008006" key="5">
    <source>
        <dbReference type="Google" id="ProtNLM"/>
    </source>
</evidence>
<keyword evidence="2" id="KW-0812">Transmembrane</keyword>
<gene>
    <name evidence="3" type="ORF">PAC_05920</name>
</gene>
<dbReference type="EMBL" id="FJOG01000007">
    <property type="protein sequence ID" value="CZR56032.1"/>
    <property type="molecule type" value="Genomic_DNA"/>
</dbReference>
<feature type="region of interest" description="Disordered" evidence="1">
    <location>
        <begin position="1"/>
        <end position="32"/>
    </location>
</feature>
<keyword evidence="2" id="KW-1133">Transmembrane helix</keyword>
<keyword evidence="2" id="KW-0472">Membrane</keyword>
<keyword evidence="4" id="KW-1185">Reference proteome</keyword>
<evidence type="ECO:0000313" key="3">
    <source>
        <dbReference type="EMBL" id="CZR56032.1"/>
    </source>
</evidence>
<protein>
    <recommendedName>
        <fullName evidence="5">Transmembrane protein</fullName>
    </recommendedName>
</protein>
<evidence type="ECO:0000256" key="2">
    <source>
        <dbReference type="SAM" id="Phobius"/>
    </source>
</evidence>
<dbReference type="AlphaFoldDB" id="A0A1L7WTC5"/>
<dbReference type="Proteomes" id="UP000184330">
    <property type="component" value="Unassembled WGS sequence"/>
</dbReference>
<evidence type="ECO:0000313" key="4">
    <source>
        <dbReference type="Proteomes" id="UP000184330"/>
    </source>
</evidence>
<feature type="compositionally biased region" description="Polar residues" evidence="1">
    <location>
        <begin position="1"/>
        <end position="26"/>
    </location>
</feature>
<accession>A0A1L7WTC5</accession>
<reference evidence="3 4" key="1">
    <citation type="submission" date="2016-03" db="EMBL/GenBank/DDBJ databases">
        <authorList>
            <person name="Ploux O."/>
        </authorList>
    </citation>
    <scope>NUCLEOTIDE SEQUENCE [LARGE SCALE GENOMIC DNA]</scope>
    <source>
        <strain evidence="3 4">UAMH 11012</strain>
    </source>
</reference>
<organism evidence="3 4">
    <name type="scientific">Phialocephala subalpina</name>
    <dbReference type="NCBI Taxonomy" id="576137"/>
    <lineage>
        <taxon>Eukaryota</taxon>
        <taxon>Fungi</taxon>
        <taxon>Dikarya</taxon>
        <taxon>Ascomycota</taxon>
        <taxon>Pezizomycotina</taxon>
        <taxon>Leotiomycetes</taxon>
        <taxon>Helotiales</taxon>
        <taxon>Mollisiaceae</taxon>
        <taxon>Phialocephala</taxon>
        <taxon>Phialocephala fortinii species complex</taxon>
    </lineage>
</organism>
<sequence>MTLFTANDTSSEALGPPTSSNLTNPGMETIESGTDKSEAGFFVIMGFSGFLLLILVVSTIATIVRKSQSRSMRKCEERTEEDAEVARAIDEVIEMRGMEGPMQRAAIARMEGPPRRIGGLEREVVLERSFSRCSTLPGETEQWNDVPLWAL</sequence>
<feature type="transmembrane region" description="Helical" evidence="2">
    <location>
        <begin position="41"/>
        <end position="64"/>
    </location>
</feature>
<proteinExistence type="predicted"/>
<name>A0A1L7WTC5_9HELO</name>
<evidence type="ECO:0000256" key="1">
    <source>
        <dbReference type="SAM" id="MobiDB-lite"/>
    </source>
</evidence>